<keyword evidence="1" id="KW-0472">Membrane</keyword>
<dbReference type="EMBL" id="JBANQN010000006">
    <property type="protein sequence ID" value="KAK6786777.1"/>
    <property type="molecule type" value="Genomic_DNA"/>
</dbReference>
<keyword evidence="3" id="KW-1185">Reference proteome</keyword>
<protein>
    <submittedName>
        <fullName evidence="2">Uncharacterized protein</fullName>
    </submittedName>
</protein>
<organism evidence="2 3">
    <name type="scientific">Solanum bulbocastanum</name>
    <name type="common">Wild potato</name>
    <dbReference type="NCBI Taxonomy" id="147425"/>
    <lineage>
        <taxon>Eukaryota</taxon>
        <taxon>Viridiplantae</taxon>
        <taxon>Streptophyta</taxon>
        <taxon>Embryophyta</taxon>
        <taxon>Tracheophyta</taxon>
        <taxon>Spermatophyta</taxon>
        <taxon>Magnoliopsida</taxon>
        <taxon>eudicotyledons</taxon>
        <taxon>Gunneridae</taxon>
        <taxon>Pentapetalae</taxon>
        <taxon>asterids</taxon>
        <taxon>lamiids</taxon>
        <taxon>Solanales</taxon>
        <taxon>Solanaceae</taxon>
        <taxon>Solanoideae</taxon>
        <taxon>Solaneae</taxon>
        <taxon>Solanum</taxon>
    </lineage>
</organism>
<evidence type="ECO:0000256" key="1">
    <source>
        <dbReference type="SAM" id="Phobius"/>
    </source>
</evidence>
<proteinExistence type="predicted"/>
<reference evidence="2 3" key="1">
    <citation type="submission" date="2024-02" db="EMBL/GenBank/DDBJ databases">
        <title>de novo genome assembly of Solanum bulbocastanum strain 11H21.</title>
        <authorList>
            <person name="Hosaka A.J."/>
        </authorList>
    </citation>
    <scope>NUCLEOTIDE SEQUENCE [LARGE SCALE GENOMIC DNA]</scope>
    <source>
        <tissue evidence="2">Young leaves</tissue>
    </source>
</reference>
<feature type="transmembrane region" description="Helical" evidence="1">
    <location>
        <begin position="6"/>
        <end position="24"/>
    </location>
</feature>
<accession>A0AAN8YBV4</accession>
<name>A0AAN8YBV4_SOLBU</name>
<comment type="caution">
    <text evidence="2">The sequence shown here is derived from an EMBL/GenBank/DDBJ whole genome shotgun (WGS) entry which is preliminary data.</text>
</comment>
<dbReference type="AlphaFoldDB" id="A0AAN8YBV4"/>
<keyword evidence="1" id="KW-1133">Transmembrane helix</keyword>
<gene>
    <name evidence="2" type="ORF">RDI58_015302</name>
</gene>
<sequence>MVMAIPNFVQVLVSLTLVLVHHFLEQHMLSKWEGRCSS</sequence>
<keyword evidence="1" id="KW-0812">Transmembrane</keyword>
<dbReference type="Proteomes" id="UP001371456">
    <property type="component" value="Unassembled WGS sequence"/>
</dbReference>
<evidence type="ECO:0000313" key="2">
    <source>
        <dbReference type="EMBL" id="KAK6786777.1"/>
    </source>
</evidence>
<evidence type="ECO:0000313" key="3">
    <source>
        <dbReference type="Proteomes" id="UP001371456"/>
    </source>
</evidence>